<reference evidence="1" key="1">
    <citation type="submission" date="2020-05" db="EMBL/GenBank/DDBJ databases">
        <authorList>
            <person name="Chiriac C."/>
            <person name="Salcher M."/>
            <person name="Ghai R."/>
            <person name="Kavagutti S V."/>
        </authorList>
    </citation>
    <scope>NUCLEOTIDE SEQUENCE</scope>
</reference>
<dbReference type="EMBL" id="CAEZWH010000044">
    <property type="protein sequence ID" value="CAB4648920.1"/>
    <property type="molecule type" value="Genomic_DNA"/>
</dbReference>
<accession>A0A6J6KGK4</accession>
<organism evidence="1">
    <name type="scientific">freshwater metagenome</name>
    <dbReference type="NCBI Taxonomy" id="449393"/>
    <lineage>
        <taxon>unclassified sequences</taxon>
        <taxon>metagenomes</taxon>
        <taxon>ecological metagenomes</taxon>
    </lineage>
</organism>
<proteinExistence type="predicted"/>
<dbReference type="AlphaFoldDB" id="A0A6J6KGK4"/>
<name>A0A6J6KGK4_9ZZZZ</name>
<gene>
    <name evidence="1" type="ORF">UFOPK2195_00362</name>
</gene>
<protein>
    <submittedName>
        <fullName evidence="1">Unannotated protein</fullName>
    </submittedName>
</protein>
<sequence length="36" mass="3882">MGEQREVDLVNHRVIGDGFADLCPVLHMAGTEIGCV</sequence>
<evidence type="ECO:0000313" key="1">
    <source>
        <dbReference type="EMBL" id="CAB4648920.1"/>
    </source>
</evidence>